<dbReference type="InterPro" id="IPR036427">
    <property type="entry name" value="Bromodomain-like_sf"/>
</dbReference>
<protein>
    <recommendedName>
        <fullName evidence="4">Bromo domain-containing protein</fullName>
    </recommendedName>
</protein>
<evidence type="ECO:0000256" key="2">
    <source>
        <dbReference type="PROSITE-ProRule" id="PRU00035"/>
    </source>
</evidence>
<dbReference type="PROSITE" id="PS50014">
    <property type="entry name" value="BROMODOMAIN_2"/>
    <property type="match status" value="1"/>
</dbReference>
<dbReference type="InterPro" id="IPR001005">
    <property type="entry name" value="SANT/Myb"/>
</dbReference>
<feature type="compositionally biased region" description="Low complexity" evidence="3">
    <location>
        <begin position="605"/>
        <end position="616"/>
    </location>
</feature>
<evidence type="ECO:0000313" key="5">
    <source>
        <dbReference type="EMBL" id="CAA7397979.1"/>
    </source>
</evidence>
<feature type="region of interest" description="Disordered" evidence="3">
    <location>
        <begin position="117"/>
        <end position="307"/>
    </location>
</feature>
<feature type="compositionally biased region" description="Basic and acidic residues" evidence="3">
    <location>
        <begin position="253"/>
        <end position="265"/>
    </location>
</feature>
<feature type="compositionally biased region" description="Basic residues" evidence="3">
    <location>
        <begin position="274"/>
        <end position="291"/>
    </location>
</feature>
<evidence type="ECO:0000259" key="4">
    <source>
        <dbReference type="PROSITE" id="PS50014"/>
    </source>
</evidence>
<dbReference type="CDD" id="cd00167">
    <property type="entry name" value="SANT"/>
    <property type="match status" value="1"/>
</dbReference>
<feature type="compositionally biased region" description="Basic and acidic residues" evidence="3">
    <location>
        <begin position="469"/>
        <end position="493"/>
    </location>
</feature>
<dbReference type="InterPro" id="IPR001487">
    <property type="entry name" value="Bromodomain"/>
</dbReference>
<dbReference type="SUPFAM" id="SSF46689">
    <property type="entry name" value="Homeodomain-like"/>
    <property type="match status" value="1"/>
</dbReference>
<evidence type="ECO:0000313" key="6">
    <source>
        <dbReference type="Proteomes" id="UP000663760"/>
    </source>
</evidence>
<dbReference type="AlphaFoldDB" id="A0A7I8KJK9"/>
<feature type="domain" description="Bromo" evidence="4">
    <location>
        <begin position="324"/>
        <end position="394"/>
    </location>
</feature>
<feature type="region of interest" description="Disordered" evidence="3">
    <location>
        <begin position="462"/>
        <end position="671"/>
    </location>
</feature>
<organism evidence="5 6">
    <name type="scientific">Spirodela intermedia</name>
    <name type="common">Intermediate duckweed</name>
    <dbReference type="NCBI Taxonomy" id="51605"/>
    <lineage>
        <taxon>Eukaryota</taxon>
        <taxon>Viridiplantae</taxon>
        <taxon>Streptophyta</taxon>
        <taxon>Embryophyta</taxon>
        <taxon>Tracheophyta</taxon>
        <taxon>Spermatophyta</taxon>
        <taxon>Magnoliopsida</taxon>
        <taxon>Liliopsida</taxon>
        <taxon>Araceae</taxon>
        <taxon>Lemnoideae</taxon>
        <taxon>Spirodela</taxon>
    </lineage>
</organism>
<feature type="compositionally biased region" description="Basic and acidic residues" evidence="3">
    <location>
        <begin position="588"/>
        <end position="604"/>
    </location>
</feature>
<proteinExistence type="predicted"/>
<dbReference type="Pfam" id="PF00439">
    <property type="entry name" value="Bromodomain"/>
    <property type="match status" value="1"/>
</dbReference>
<sequence>MTRSGGREEFWGTREELLLACAVSRHGTQSWDSVAMEVQTRIPFSLILDPQTCKRRYHALQRRFTAEERGIGVGDAAGGVGSSAIPLLEELRKLRVAELRREVESYDVSITSLQHKVKKLKEDRERSLEEEQSGEGKPDPPETDGREGEPVVPSTLPENQTVDRVCGGDSGRSFNESNSSEAKDGKHGGVSVSEENGVGNIDPLTSDEDKVGGEVSYDGSSDTVARETEVAVPDGGPGVTHQPDVGESGESVAESKGEAAVKENSDVQSSASLSRRRRGRRKSVRRGSRSRVRGDEAEADEVSPGNTLNLAESQPLVSFLEIFRSHEYGSVFERRLKIQESSRYRILIRQHMEVAMVQRKLMEGGYAVDVEFYRDLLLLCTNAIIFFPKTAMEFVAAVELRSVVRKQIAAAIHRSSSSSSAEEPITIHQTVISPNTESDPDLPVAPPLVACRKRSSIAKEASKTAAAVEEEKPPDSQKKEAEIMNTSRTRERSVVAGLRRLRTNKGRGGSNGETRNSISRSAALHSTEDDGSEKPAKTERSIDNGVAVVKRRSAMNNLSTRTTERRHASSNGTLLETLKNSRKSLGSDPKKEVRGDEGRRDQGSRHASGSPSSSSGKQAQEQNVPVKRGVGRPPKRPPPPLTLPPAKRPRGAQTEAPPARAASGRKRGRKK</sequence>
<dbReference type="Gene3D" id="1.20.920.10">
    <property type="entry name" value="Bromodomain-like"/>
    <property type="match status" value="1"/>
</dbReference>
<dbReference type="EMBL" id="LR746269">
    <property type="protein sequence ID" value="CAA7397979.1"/>
    <property type="molecule type" value="Genomic_DNA"/>
</dbReference>
<dbReference type="InterPro" id="IPR009057">
    <property type="entry name" value="Homeodomain-like_sf"/>
</dbReference>
<feature type="compositionally biased region" description="Basic and acidic residues" evidence="3">
    <location>
        <begin position="120"/>
        <end position="149"/>
    </location>
</feature>
<keyword evidence="1 2" id="KW-0103">Bromodomain</keyword>
<dbReference type="OrthoDB" id="1742084at2759"/>
<accession>A0A7I8KJK9</accession>
<dbReference type="Proteomes" id="UP000663760">
    <property type="component" value="Chromosome 6"/>
</dbReference>
<keyword evidence="6" id="KW-1185">Reference proteome</keyword>
<dbReference type="CDD" id="cd04369">
    <property type="entry name" value="Bromodomain"/>
    <property type="match status" value="1"/>
</dbReference>
<dbReference type="SUPFAM" id="SSF47370">
    <property type="entry name" value="Bromodomain"/>
    <property type="match status" value="1"/>
</dbReference>
<dbReference type="PANTHER" id="PTHR37888:SF11">
    <property type="entry name" value="DNA-BINDING BROMODOMAIN-CONTAINING PROTEIN"/>
    <property type="match status" value="1"/>
</dbReference>
<gene>
    <name evidence="5" type="ORF">SI8410_06008644</name>
</gene>
<feature type="compositionally biased region" description="Basic and acidic residues" evidence="3">
    <location>
        <begin position="526"/>
        <end position="542"/>
    </location>
</feature>
<reference evidence="5" key="1">
    <citation type="submission" date="2020-02" db="EMBL/GenBank/DDBJ databases">
        <authorList>
            <person name="Scholz U."/>
            <person name="Mascher M."/>
            <person name="Fiebig A."/>
        </authorList>
    </citation>
    <scope>NUCLEOTIDE SEQUENCE</scope>
</reference>
<name>A0A7I8KJK9_SPIIN</name>
<evidence type="ECO:0000256" key="3">
    <source>
        <dbReference type="SAM" id="MobiDB-lite"/>
    </source>
</evidence>
<dbReference type="PANTHER" id="PTHR37888">
    <property type="entry name" value="DNA-BINDING BROMODOMAIN-CONTAINING PROTEIN"/>
    <property type="match status" value="1"/>
</dbReference>
<evidence type="ECO:0000256" key="1">
    <source>
        <dbReference type="ARBA" id="ARBA00023117"/>
    </source>
</evidence>
<dbReference type="SMART" id="SM00297">
    <property type="entry name" value="BROMO"/>
    <property type="match status" value="1"/>
</dbReference>
<feature type="compositionally biased region" description="Low complexity" evidence="3">
    <location>
        <begin position="189"/>
        <end position="200"/>
    </location>
</feature>